<evidence type="ECO:0000256" key="1">
    <source>
        <dbReference type="SAM" id="MobiDB-lite"/>
    </source>
</evidence>
<feature type="compositionally biased region" description="Low complexity" evidence="1">
    <location>
        <begin position="18"/>
        <end position="28"/>
    </location>
</feature>
<feature type="region of interest" description="Disordered" evidence="1">
    <location>
        <begin position="1"/>
        <end position="98"/>
    </location>
</feature>
<protein>
    <submittedName>
        <fullName evidence="2">Uncharacterized protein</fullName>
    </submittedName>
</protein>
<dbReference type="Proteomes" id="UP000646548">
    <property type="component" value="Unassembled WGS sequence"/>
</dbReference>
<evidence type="ECO:0000313" key="3">
    <source>
        <dbReference type="Proteomes" id="UP000646548"/>
    </source>
</evidence>
<comment type="caution">
    <text evidence="2">The sequence shown here is derived from an EMBL/GenBank/DDBJ whole genome shotgun (WGS) entry which is preliminary data.</text>
</comment>
<name>A0A834FQ55_ORYME</name>
<gene>
    <name evidence="2" type="ORF">FQA47_015433</name>
</gene>
<evidence type="ECO:0000313" key="2">
    <source>
        <dbReference type="EMBL" id="KAF6738409.1"/>
    </source>
</evidence>
<proteinExistence type="predicted"/>
<dbReference type="AlphaFoldDB" id="A0A834FQ55"/>
<accession>A0A834FQ55</accession>
<organism evidence="2 3">
    <name type="scientific">Oryzias melastigma</name>
    <name type="common">Marine medaka</name>
    <dbReference type="NCBI Taxonomy" id="30732"/>
    <lineage>
        <taxon>Eukaryota</taxon>
        <taxon>Metazoa</taxon>
        <taxon>Chordata</taxon>
        <taxon>Craniata</taxon>
        <taxon>Vertebrata</taxon>
        <taxon>Euteleostomi</taxon>
        <taxon>Actinopterygii</taxon>
        <taxon>Neopterygii</taxon>
        <taxon>Teleostei</taxon>
        <taxon>Neoteleostei</taxon>
        <taxon>Acanthomorphata</taxon>
        <taxon>Ovalentaria</taxon>
        <taxon>Atherinomorphae</taxon>
        <taxon>Beloniformes</taxon>
        <taxon>Adrianichthyidae</taxon>
        <taxon>Oryziinae</taxon>
        <taxon>Oryzias</taxon>
    </lineage>
</organism>
<sequence length="140" mass="15088">MSAQHPPSFRKGRSHQDGLSSLSGLTSLNMTPPAGLELRSEDAGRRHHGSSRKSWNPKPSDLLEDPREVLVLDGISKEVNVSKPEEENPTPPAAIGPHVMCSEPHQKISDLNVDQSSESLVLEVPAGPGGPCWSMRSLLV</sequence>
<reference evidence="2" key="1">
    <citation type="journal article" name="BMC Genomics">
        <title>Long-read sequencing and de novo genome assembly of marine medaka (Oryzias melastigma).</title>
        <authorList>
            <person name="Liang P."/>
            <person name="Saqib H.S.A."/>
            <person name="Ni X."/>
            <person name="Shen Y."/>
        </authorList>
    </citation>
    <scope>NUCLEOTIDE SEQUENCE</scope>
    <source>
        <strain evidence="2">Bigg-433</strain>
    </source>
</reference>
<dbReference type="EMBL" id="WKFB01000027">
    <property type="protein sequence ID" value="KAF6738409.1"/>
    <property type="molecule type" value="Genomic_DNA"/>
</dbReference>